<protein>
    <submittedName>
        <fullName evidence="1">Uncharacterized protein</fullName>
    </submittedName>
</protein>
<accession>A0ABV0V1X9</accession>
<evidence type="ECO:0000313" key="2">
    <source>
        <dbReference type="Proteomes" id="UP001482620"/>
    </source>
</evidence>
<dbReference type="EMBL" id="JAHRIQ010088433">
    <property type="protein sequence ID" value="MEQ2250102.1"/>
    <property type="molecule type" value="Genomic_DNA"/>
</dbReference>
<organism evidence="1 2">
    <name type="scientific">Ilyodon furcidens</name>
    <name type="common">goldbreast splitfin</name>
    <dbReference type="NCBI Taxonomy" id="33524"/>
    <lineage>
        <taxon>Eukaryota</taxon>
        <taxon>Metazoa</taxon>
        <taxon>Chordata</taxon>
        <taxon>Craniata</taxon>
        <taxon>Vertebrata</taxon>
        <taxon>Euteleostomi</taxon>
        <taxon>Actinopterygii</taxon>
        <taxon>Neopterygii</taxon>
        <taxon>Teleostei</taxon>
        <taxon>Neoteleostei</taxon>
        <taxon>Acanthomorphata</taxon>
        <taxon>Ovalentaria</taxon>
        <taxon>Atherinomorphae</taxon>
        <taxon>Cyprinodontiformes</taxon>
        <taxon>Goodeidae</taxon>
        <taxon>Ilyodon</taxon>
    </lineage>
</organism>
<name>A0ABV0V1X9_9TELE</name>
<proteinExistence type="predicted"/>
<dbReference type="Proteomes" id="UP001482620">
    <property type="component" value="Unassembled WGS sequence"/>
</dbReference>
<reference evidence="1 2" key="1">
    <citation type="submission" date="2021-06" db="EMBL/GenBank/DDBJ databases">
        <authorList>
            <person name="Palmer J.M."/>
        </authorList>
    </citation>
    <scope>NUCLEOTIDE SEQUENCE [LARGE SCALE GENOMIC DNA]</scope>
    <source>
        <strain evidence="2">if_2019</strain>
        <tissue evidence="1">Muscle</tissue>
    </source>
</reference>
<comment type="caution">
    <text evidence="1">The sequence shown here is derived from an EMBL/GenBank/DDBJ whole genome shotgun (WGS) entry which is preliminary data.</text>
</comment>
<keyword evidence="2" id="KW-1185">Reference proteome</keyword>
<evidence type="ECO:0000313" key="1">
    <source>
        <dbReference type="EMBL" id="MEQ2250102.1"/>
    </source>
</evidence>
<sequence>MDHLAIAHLSVHPPSACAQLKHCCLRITKRERQHFKSPCHSSYQTQPLWGRLTTSNNPSSTNLPVQIPLPDPVRVLSHSSCVTNKLL</sequence>
<gene>
    <name evidence="1" type="ORF">ILYODFUR_036339</name>
</gene>